<keyword evidence="1" id="KW-0472">Membrane</keyword>
<organism evidence="2 3">
    <name type="scientific">Folsomia candida</name>
    <name type="common">Springtail</name>
    <dbReference type="NCBI Taxonomy" id="158441"/>
    <lineage>
        <taxon>Eukaryota</taxon>
        <taxon>Metazoa</taxon>
        <taxon>Ecdysozoa</taxon>
        <taxon>Arthropoda</taxon>
        <taxon>Hexapoda</taxon>
        <taxon>Collembola</taxon>
        <taxon>Entomobryomorpha</taxon>
        <taxon>Isotomoidea</taxon>
        <taxon>Isotomidae</taxon>
        <taxon>Proisotominae</taxon>
        <taxon>Folsomia</taxon>
    </lineage>
</organism>
<dbReference type="STRING" id="158441.A0A226EUK2"/>
<name>A0A226EUK2_FOLCA</name>
<gene>
    <name evidence="2" type="ORF">Fcan01_00444</name>
</gene>
<dbReference type="Proteomes" id="UP000198287">
    <property type="component" value="Unassembled WGS sequence"/>
</dbReference>
<keyword evidence="1" id="KW-1133">Transmembrane helix</keyword>
<feature type="transmembrane region" description="Helical" evidence="1">
    <location>
        <begin position="344"/>
        <end position="368"/>
    </location>
</feature>
<feature type="transmembrane region" description="Helical" evidence="1">
    <location>
        <begin position="250"/>
        <end position="268"/>
    </location>
</feature>
<feature type="transmembrane region" description="Helical" evidence="1">
    <location>
        <begin position="74"/>
        <end position="101"/>
    </location>
</feature>
<comment type="caution">
    <text evidence="2">The sequence shown here is derived from an EMBL/GenBank/DDBJ whole genome shotgun (WGS) entry which is preliminary data.</text>
</comment>
<feature type="transmembrane region" description="Helical" evidence="1">
    <location>
        <begin position="191"/>
        <end position="215"/>
    </location>
</feature>
<evidence type="ECO:0000256" key="1">
    <source>
        <dbReference type="SAM" id="Phobius"/>
    </source>
</evidence>
<dbReference type="AlphaFoldDB" id="A0A226EUK2"/>
<protein>
    <recommendedName>
        <fullName evidence="4">Gustatory receptor</fullName>
    </recommendedName>
</protein>
<keyword evidence="1" id="KW-0812">Transmembrane</keyword>
<accession>A0A226EUK2</accession>
<sequence>MLLAFEAYSKWMQHFTLPPIVWFPEKTKFLFSTQRLKNYLWYFHTFIGLGFCSVGGLVVILLSQIFQFYLPLPAAYLFLLVVQLLSSASAAFAVNLGMILYGRECVKGWNTLLWTKNNFERKDRSTPGLEYVLRPPEAGVRSFFWRPEYAEAGVHVASRRPEYAEAGVRMAGRRPEYGGRRRRHPVSRRPVWITLTIFVWAFSTYPLLISLAAIYLNLDPFYHILSLLNITHPLAYMFRFYLIFTVPAELCRLLALIVLFSISAFQMVRNTLNALVQENSTRFRAIVVRMRGALVESQYRQVQITVVSMEELLDCICLFGQGLCLANGILCNFVTFKFYAILPIWFYAIFPCISVMILVIFHVLMPYLHDVFDNSHKLLEILSLFTTCQPKEVRKKSLKELRSLKKITISPMLAGYKFFIYARSAKVELPLQLGLTQLIE</sequence>
<evidence type="ECO:0000313" key="2">
    <source>
        <dbReference type="EMBL" id="OXA61272.1"/>
    </source>
</evidence>
<proteinExistence type="predicted"/>
<feature type="transmembrane region" description="Helical" evidence="1">
    <location>
        <begin position="39"/>
        <end position="62"/>
    </location>
</feature>
<evidence type="ECO:0000313" key="3">
    <source>
        <dbReference type="Proteomes" id="UP000198287"/>
    </source>
</evidence>
<reference evidence="2 3" key="1">
    <citation type="submission" date="2015-12" db="EMBL/GenBank/DDBJ databases">
        <title>The genome of Folsomia candida.</title>
        <authorList>
            <person name="Faddeeva A."/>
            <person name="Derks M.F."/>
            <person name="Anvar Y."/>
            <person name="Smit S."/>
            <person name="Van Straalen N."/>
            <person name="Roelofs D."/>
        </authorList>
    </citation>
    <scope>NUCLEOTIDE SEQUENCE [LARGE SCALE GENOMIC DNA]</scope>
    <source>
        <strain evidence="2 3">VU population</strain>
        <tissue evidence="2">Whole body</tissue>
    </source>
</reference>
<evidence type="ECO:0008006" key="4">
    <source>
        <dbReference type="Google" id="ProtNLM"/>
    </source>
</evidence>
<dbReference type="EMBL" id="LNIX01000001">
    <property type="protein sequence ID" value="OXA61272.1"/>
    <property type="molecule type" value="Genomic_DNA"/>
</dbReference>
<keyword evidence="3" id="KW-1185">Reference proteome</keyword>